<feature type="domain" description="SpoVT-AbrB" evidence="2">
    <location>
        <begin position="5"/>
        <end position="49"/>
    </location>
</feature>
<organism evidence="3 4">
    <name type="scientific">Ligilactobacillus murinus</name>
    <dbReference type="NCBI Taxonomy" id="1622"/>
    <lineage>
        <taxon>Bacteria</taxon>
        <taxon>Bacillati</taxon>
        <taxon>Bacillota</taxon>
        <taxon>Bacilli</taxon>
        <taxon>Lactobacillales</taxon>
        <taxon>Lactobacillaceae</taxon>
        <taxon>Ligilactobacillus</taxon>
    </lineage>
</organism>
<proteinExistence type="predicted"/>
<gene>
    <name evidence="3" type="ORF">D6C19_07695</name>
</gene>
<evidence type="ECO:0000313" key="3">
    <source>
        <dbReference type="EMBL" id="RXV70703.1"/>
    </source>
</evidence>
<dbReference type="RefSeq" id="WP_129303302.1">
    <property type="nucleotide sequence ID" value="NZ_QZFR01000055.1"/>
</dbReference>
<dbReference type="PANTHER" id="PTHR40516">
    <property type="entry name" value="ANTITOXIN CHPS-RELATED"/>
    <property type="match status" value="1"/>
</dbReference>
<dbReference type="InterPro" id="IPR007159">
    <property type="entry name" value="SpoVT-AbrB_dom"/>
</dbReference>
<dbReference type="EMBL" id="QZFR01000055">
    <property type="protein sequence ID" value="RXV70703.1"/>
    <property type="molecule type" value="Genomic_DNA"/>
</dbReference>
<dbReference type="GO" id="GO:0097351">
    <property type="term" value="F:toxin sequestering activity"/>
    <property type="evidence" value="ECO:0007669"/>
    <property type="project" value="InterPro"/>
</dbReference>
<dbReference type="OrthoDB" id="9795766at2"/>
<dbReference type="PANTHER" id="PTHR40516:SF1">
    <property type="entry name" value="ANTITOXIN CHPS-RELATED"/>
    <property type="match status" value="1"/>
</dbReference>
<dbReference type="SUPFAM" id="SSF89447">
    <property type="entry name" value="AbrB/MazE/MraZ-like"/>
    <property type="match status" value="1"/>
</dbReference>
<dbReference type="InterPro" id="IPR039052">
    <property type="entry name" value="Antitox_PemI-like"/>
</dbReference>
<evidence type="ECO:0000256" key="1">
    <source>
        <dbReference type="PROSITE-ProRule" id="PRU01076"/>
    </source>
</evidence>
<dbReference type="PROSITE" id="PS51740">
    <property type="entry name" value="SPOVT_ABRB"/>
    <property type="match status" value="1"/>
</dbReference>
<accession>A0A4Q2ALI7</accession>
<dbReference type="Proteomes" id="UP000289316">
    <property type="component" value="Unassembled WGS sequence"/>
</dbReference>
<keyword evidence="1 3" id="KW-0238">DNA-binding</keyword>
<evidence type="ECO:0000259" key="2">
    <source>
        <dbReference type="PROSITE" id="PS51740"/>
    </source>
</evidence>
<protein>
    <submittedName>
        <fullName evidence="3">AbrB/MazE/SpoVT family DNA-binding domain-containing protein</fullName>
    </submittedName>
</protein>
<dbReference type="GO" id="GO:0003677">
    <property type="term" value="F:DNA binding"/>
    <property type="evidence" value="ECO:0007669"/>
    <property type="project" value="UniProtKB-UniRule"/>
</dbReference>
<name>A0A4Q2ALI7_9LACO</name>
<reference evidence="3 4" key="1">
    <citation type="submission" date="2018-09" db="EMBL/GenBank/DDBJ databases">
        <title>Murine metabolic-syndrome-specific gut microbial biobank.</title>
        <authorList>
            <person name="Liu C."/>
        </authorList>
    </citation>
    <scope>NUCLEOTIDE SEQUENCE [LARGE SCALE GENOMIC DNA]</scope>
    <source>
        <strain evidence="3 4">C-30</strain>
    </source>
</reference>
<sequence length="90" mass="10553">MTMSINIRRWGNSNAIRLPQKLLSSLGDNYNSFSAEVEDGKILLTPIKKDRVKNLEELFKDFDVDRYFSEKDVDNLEMDWGEPQGLEKIW</sequence>
<dbReference type="Gene3D" id="2.10.260.10">
    <property type="match status" value="1"/>
</dbReference>
<comment type="caution">
    <text evidence="3">The sequence shown here is derived from an EMBL/GenBank/DDBJ whole genome shotgun (WGS) entry which is preliminary data.</text>
</comment>
<evidence type="ECO:0000313" key="4">
    <source>
        <dbReference type="Proteomes" id="UP000289316"/>
    </source>
</evidence>
<dbReference type="AlphaFoldDB" id="A0A4Q2ALI7"/>
<dbReference type="InterPro" id="IPR037914">
    <property type="entry name" value="SpoVT-AbrB_sf"/>
</dbReference>